<protein>
    <submittedName>
        <fullName evidence="4">SDR family NAD(P)-dependent oxidoreductase</fullName>
    </submittedName>
</protein>
<organism evidence="4 5">
    <name type="scientific">Antrihabitans cavernicola</name>
    <dbReference type="NCBI Taxonomy" id="2495913"/>
    <lineage>
        <taxon>Bacteria</taxon>
        <taxon>Bacillati</taxon>
        <taxon>Actinomycetota</taxon>
        <taxon>Actinomycetes</taxon>
        <taxon>Mycobacteriales</taxon>
        <taxon>Nocardiaceae</taxon>
        <taxon>Antrihabitans</taxon>
    </lineage>
</organism>
<dbReference type="InterPro" id="IPR002347">
    <property type="entry name" value="SDR_fam"/>
</dbReference>
<accession>A0A5A7SCH2</accession>
<dbReference type="PRINTS" id="PR00080">
    <property type="entry name" value="SDRFAMILY"/>
</dbReference>
<name>A0A5A7SCH2_9NOCA</name>
<dbReference type="EMBL" id="VLNY01000006">
    <property type="protein sequence ID" value="KAA0022293.1"/>
    <property type="molecule type" value="Genomic_DNA"/>
</dbReference>
<sequence length="277" mass="29376">MTYDSSRVWFITGASTGFGRAIARAALAAGNRVVATARDTTALADLASDPKVLALHLDVTDQATIDDAVRDALGAFGRIDVLVNNAGYGLRGAIEELDDADLRKQFDTNVFGVLAVTRAVLPTMRQQGSGLILQMSSVGGVTVALGGAAYAGTKFALEGLSEALAAEVAYFGIKVVLVEPGPFRTDFAGRSIRWAEPLAAYEPVLDAERTRFDAQDGQQPGDPDRAAEVILTIADMAEPPLRVPLGPQSFDRIRAALTARLAALDEIEPLARDTSYR</sequence>
<dbReference type="NCBIfam" id="NF006114">
    <property type="entry name" value="PRK08263.1"/>
    <property type="match status" value="1"/>
</dbReference>
<evidence type="ECO:0000313" key="5">
    <source>
        <dbReference type="Proteomes" id="UP000322244"/>
    </source>
</evidence>
<reference evidence="4 5" key="1">
    <citation type="submission" date="2019-07" db="EMBL/GenBank/DDBJ databases">
        <title>Rhodococcus cavernicolus sp. nov., isolated from a cave.</title>
        <authorList>
            <person name="Lee S.D."/>
        </authorList>
    </citation>
    <scope>NUCLEOTIDE SEQUENCE [LARGE SCALE GENOMIC DNA]</scope>
    <source>
        <strain evidence="4 5">C1-24</strain>
    </source>
</reference>
<dbReference type="PANTHER" id="PTHR43976:SF16">
    <property type="entry name" value="SHORT-CHAIN DEHYDROGENASE_REDUCTASE FAMILY PROTEIN"/>
    <property type="match status" value="1"/>
</dbReference>
<dbReference type="PROSITE" id="PS00061">
    <property type="entry name" value="ADH_SHORT"/>
    <property type="match status" value="1"/>
</dbReference>
<dbReference type="InterPro" id="IPR036291">
    <property type="entry name" value="NAD(P)-bd_dom_sf"/>
</dbReference>
<proteinExistence type="inferred from homology"/>
<dbReference type="Proteomes" id="UP000322244">
    <property type="component" value="Unassembled WGS sequence"/>
</dbReference>
<dbReference type="InterPro" id="IPR051911">
    <property type="entry name" value="SDR_oxidoreductase"/>
</dbReference>
<dbReference type="SUPFAM" id="SSF51735">
    <property type="entry name" value="NAD(P)-binding Rossmann-fold domains"/>
    <property type="match status" value="1"/>
</dbReference>
<dbReference type="CDD" id="cd05374">
    <property type="entry name" value="17beta-HSD-like_SDR_c"/>
    <property type="match status" value="1"/>
</dbReference>
<comment type="caution">
    <text evidence="4">The sequence shown here is derived from an EMBL/GenBank/DDBJ whole genome shotgun (WGS) entry which is preliminary data.</text>
</comment>
<dbReference type="PANTHER" id="PTHR43976">
    <property type="entry name" value="SHORT CHAIN DEHYDROGENASE"/>
    <property type="match status" value="1"/>
</dbReference>
<comment type="similarity">
    <text evidence="1 3">Belongs to the short-chain dehydrogenases/reductases (SDR) family.</text>
</comment>
<dbReference type="NCBIfam" id="NF004824">
    <property type="entry name" value="PRK06180.1"/>
    <property type="match status" value="1"/>
</dbReference>
<keyword evidence="5" id="KW-1185">Reference proteome</keyword>
<evidence type="ECO:0000256" key="3">
    <source>
        <dbReference type="RuleBase" id="RU000363"/>
    </source>
</evidence>
<dbReference type="PRINTS" id="PR00081">
    <property type="entry name" value="GDHRDH"/>
</dbReference>
<dbReference type="RefSeq" id="WP_149431054.1">
    <property type="nucleotide sequence ID" value="NZ_VLNY01000006.1"/>
</dbReference>
<dbReference type="AlphaFoldDB" id="A0A5A7SCH2"/>
<keyword evidence="2" id="KW-0560">Oxidoreductase</keyword>
<gene>
    <name evidence="4" type="ORF">FOY51_15065</name>
</gene>
<dbReference type="OrthoDB" id="9792003at2"/>
<dbReference type="Gene3D" id="3.40.50.720">
    <property type="entry name" value="NAD(P)-binding Rossmann-like Domain"/>
    <property type="match status" value="1"/>
</dbReference>
<evidence type="ECO:0000256" key="1">
    <source>
        <dbReference type="ARBA" id="ARBA00006484"/>
    </source>
</evidence>
<evidence type="ECO:0000256" key="2">
    <source>
        <dbReference type="ARBA" id="ARBA00023002"/>
    </source>
</evidence>
<dbReference type="InterPro" id="IPR020904">
    <property type="entry name" value="Sc_DH/Rdtase_CS"/>
</dbReference>
<dbReference type="Pfam" id="PF00106">
    <property type="entry name" value="adh_short"/>
    <property type="match status" value="1"/>
</dbReference>
<dbReference type="GO" id="GO:0016491">
    <property type="term" value="F:oxidoreductase activity"/>
    <property type="evidence" value="ECO:0007669"/>
    <property type="project" value="UniProtKB-KW"/>
</dbReference>
<evidence type="ECO:0000313" key="4">
    <source>
        <dbReference type="EMBL" id="KAA0022293.1"/>
    </source>
</evidence>